<accession>A0A7X3JWN7</accession>
<organism evidence="2 3">
    <name type="scientific">Staphylococcus aureus</name>
    <dbReference type="NCBI Taxonomy" id="1280"/>
    <lineage>
        <taxon>Bacteria</taxon>
        <taxon>Bacillati</taxon>
        <taxon>Bacillota</taxon>
        <taxon>Bacilli</taxon>
        <taxon>Bacillales</taxon>
        <taxon>Staphylococcaceae</taxon>
        <taxon>Staphylococcus</taxon>
    </lineage>
</organism>
<evidence type="ECO:0000256" key="1">
    <source>
        <dbReference type="SAM" id="Phobius"/>
    </source>
</evidence>
<gene>
    <name evidence="2" type="ORF">GO814_10040</name>
</gene>
<feature type="transmembrane region" description="Helical" evidence="1">
    <location>
        <begin position="31"/>
        <end position="53"/>
    </location>
</feature>
<feature type="transmembrane region" description="Helical" evidence="1">
    <location>
        <begin position="101"/>
        <end position="129"/>
    </location>
</feature>
<name>A0A7X3JWN7_STAAU</name>
<keyword evidence="1" id="KW-0472">Membrane</keyword>
<dbReference type="AlphaFoldDB" id="A0A7X3JWN7"/>
<keyword evidence="1" id="KW-1133">Transmembrane helix</keyword>
<comment type="caution">
    <text evidence="2">The sequence shown here is derived from an EMBL/GenBank/DDBJ whole genome shotgun (WGS) entry which is preliminary data.</text>
</comment>
<evidence type="ECO:0000313" key="2">
    <source>
        <dbReference type="EMBL" id="MVK35475.1"/>
    </source>
</evidence>
<keyword evidence="1" id="KW-0812">Transmembrane</keyword>
<reference evidence="2 3" key="1">
    <citation type="submission" date="2019-11" db="EMBL/GenBank/DDBJ databases">
        <title>Implementation of targeted gown and glove precautions to prevent Staphylococcus aureus acquisition in community-based nursing homes.</title>
        <authorList>
            <person name="Stine O.C."/>
        </authorList>
    </citation>
    <scope>NUCLEOTIDE SEQUENCE [LARGE SCALE GENOMIC DNA]</scope>
    <source>
        <strain evidence="2 3">S_2062.LAUP.DI</strain>
    </source>
</reference>
<proteinExistence type="predicted"/>
<evidence type="ECO:0000313" key="3">
    <source>
        <dbReference type="Proteomes" id="UP000471199"/>
    </source>
</evidence>
<dbReference type="Proteomes" id="UP000471199">
    <property type="component" value="Unassembled WGS sequence"/>
</dbReference>
<protein>
    <submittedName>
        <fullName evidence="2">Uncharacterized protein</fullName>
    </submittedName>
</protein>
<sequence length="146" mass="16800">MDKEVLKRYDELAEGFKQISSHGWETYVHGVWVSSLIYSIVGIILICFALTLITMSWKLFRKEVYYTVPEREAFSYIFGEKNRIIPEHQERDGDREYIYRLIAVGMLVLSLIFIIVGVAFILANIIGIFTPDYVAIKEIIGDIGGK</sequence>
<dbReference type="EMBL" id="WPTS01000028">
    <property type="protein sequence ID" value="MVK35475.1"/>
    <property type="molecule type" value="Genomic_DNA"/>
</dbReference>